<accession>X0XNF4</accession>
<evidence type="ECO:0000313" key="2">
    <source>
        <dbReference type="EMBL" id="GAG44725.1"/>
    </source>
</evidence>
<organism evidence="2">
    <name type="scientific">marine sediment metagenome</name>
    <dbReference type="NCBI Taxonomy" id="412755"/>
    <lineage>
        <taxon>unclassified sequences</taxon>
        <taxon>metagenomes</taxon>
        <taxon>ecological metagenomes</taxon>
    </lineage>
</organism>
<dbReference type="AlphaFoldDB" id="X0XNF4"/>
<evidence type="ECO:0000256" key="1">
    <source>
        <dbReference type="SAM" id="MobiDB-lite"/>
    </source>
</evidence>
<feature type="non-terminal residue" evidence="2">
    <location>
        <position position="69"/>
    </location>
</feature>
<proteinExistence type="predicted"/>
<name>X0XNF4_9ZZZZ</name>
<reference evidence="2" key="1">
    <citation type="journal article" date="2014" name="Front. Microbiol.">
        <title>High frequency of phylogenetically diverse reductive dehalogenase-homologous genes in deep subseafloor sedimentary metagenomes.</title>
        <authorList>
            <person name="Kawai M."/>
            <person name="Futagami T."/>
            <person name="Toyoda A."/>
            <person name="Takaki Y."/>
            <person name="Nishi S."/>
            <person name="Hori S."/>
            <person name="Arai W."/>
            <person name="Tsubouchi T."/>
            <person name="Morono Y."/>
            <person name="Uchiyama I."/>
            <person name="Ito T."/>
            <person name="Fujiyama A."/>
            <person name="Inagaki F."/>
            <person name="Takami H."/>
        </authorList>
    </citation>
    <scope>NUCLEOTIDE SEQUENCE</scope>
    <source>
        <strain evidence="2">Expedition CK06-06</strain>
    </source>
</reference>
<gene>
    <name evidence="2" type="ORF">S01H1_80039</name>
</gene>
<protein>
    <submittedName>
        <fullName evidence="2">Uncharacterized protein</fullName>
    </submittedName>
</protein>
<dbReference type="EMBL" id="BARS01054011">
    <property type="protein sequence ID" value="GAG44725.1"/>
    <property type="molecule type" value="Genomic_DNA"/>
</dbReference>
<sequence>MAETTRSPKLAPEYALHREVSGADTAEETNEARGINMQSHQVAHVQVVPAGAFIPTVVVRWWSAVAGKF</sequence>
<feature type="region of interest" description="Disordered" evidence="1">
    <location>
        <begin position="1"/>
        <end position="27"/>
    </location>
</feature>
<comment type="caution">
    <text evidence="2">The sequence shown here is derived from an EMBL/GenBank/DDBJ whole genome shotgun (WGS) entry which is preliminary data.</text>
</comment>